<dbReference type="GO" id="GO:0005886">
    <property type="term" value="C:plasma membrane"/>
    <property type="evidence" value="ECO:0007669"/>
    <property type="project" value="UniProtKB-SubCell"/>
</dbReference>
<keyword evidence="7 9" id="KW-1133">Transmembrane helix</keyword>
<keyword evidence="6 9" id="KW-0812">Transmembrane</keyword>
<dbReference type="STRING" id="501024.RTCCBAU85039_5628"/>
<proteinExistence type="inferred from homology"/>
<dbReference type="EMBL" id="FOCV01000034">
    <property type="protein sequence ID" value="SEP02356.1"/>
    <property type="molecule type" value="Genomic_DNA"/>
</dbReference>
<dbReference type="Proteomes" id="UP000198939">
    <property type="component" value="Unassembled WGS sequence"/>
</dbReference>
<evidence type="ECO:0000259" key="12">
    <source>
        <dbReference type="Pfam" id="PF26002"/>
    </source>
</evidence>
<dbReference type="Pfam" id="PF26002">
    <property type="entry name" value="Beta-barrel_AprE"/>
    <property type="match status" value="1"/>
</dbReference>
<dbReference type="NCBIfam" id="TIGR01843">
    <property type="entry name" value="type_I_hlyD"/>
    <property type="match status" value="1"/>
</dbReference>
<dbReference type="AlphaFoldDB" id="A0A1H8UGY3"/>
<dbReference type="PRINTS" id="PR01490">
    <property type="entry name" value="RTXTOXIND"/>
</dbReference>
<dbReference type="RefSeq" id="WP_072380516.1">
    <property type="nucleotide sequence ID" value="NZ_FNXB01000044.1"/>
</dbReference>
<dbReference type="InterPro" id="IPR058982">
    <property type="entry name" value="Beta-barrel_AprE"/>
</dbReference>
<reference evidence="14 16" key="2">
    <citation type="submission" date="2016-10" db="EMBL/GenBank/DDBJ databases">
        <authorList>
            <person name="Varghese N."/>
            <person name="Submissions S."/>
        </authorList>
    </citation>
    <scope>NUCLEOTIDE SEQUENCE [LARGE SCALE GENOMIC DNA]</scope>
    <source>
        <strain evidence="14 16">CGMCC 1.7071</strain>
    </source>
</reference>
<evidence type="ECO:0000256" key="7">
    <source>
        <dbReference type="ARBA" id="ARBA00022989"/>
    </source>
</evidence>
<dbReference type="Pfam" id="PF25994">
    <property type="entry name" value="HH_AprE"/>
    <property type="match status" value="1"/>
</dbReference>
<evidence type="ECO:0000256" key="10">
    <source>
        <dbReference type="SAM" id="Coils"/>
    </source>
</evidence>
<name>A0A1H8UGY3_9HYPH</name>
<dbReference type="GO" id="GO:0015031">
    <property type="term" value="P:protein transport"/>
    <property type="evidence" value="ECO:0007669"/>
    <property type="project" value="InterPro"/>
</dbReference>
<comment type="subcellular location">
    <subcellularLocation>
        <location evidence="1 9">Cell inner membrane</location>
        <topology evidence="1 9">Single-pass membrane protein</topology>
    </subcellularLocation>
</comment>
<feature type="coiled-coil region" evidence="10">
    <location>
        <begin position="146"/>
        <end position="173"/>
    </location>
</feature>
<feature type="transmembrane region" description="Helical" evidence="9">
    <location>
        <begin position="21"/>
        <end position="44"/>
    </location>
</feature>
<accession>A0A1H8UGY3</accession>
<dbReference type="Gene3D" id="2.40.50.100">
    <property type="match status" value="1"/>
</dbReference>
<evidence type="ECO:0000313" key="13">
    <source>
        <dbReference type="EMBL" id="SEI17425.1"/>
    </source>
</evidence>
<dbReference type="OrthoDB" id="9810980at2"/>
<gene>
    <name evidence="13" type="primary">prsE_3</name>
    <name evidence="13" type="ORF">RTCCBAU85039_5628</name>
    <name evidence="14" type="ORF">SAMN05216228_103415</name>
</gene>
<sequence length="434" mass="47311">MGKTDETERPESSNSANAFGVSARIILSATLAGLLVIGVGGWAAHAKLSGAVIASGSVVVPEQVKAIQHRDGGIVSEIAVANGDAVKKGSVLLRLDDTQTRVELAIIKSQLQQLTAMQARLIAERDDGAQIDFGEELPKSITSGEVKLFEQNRRMLSSQKDQLRLQAVQLDEQVRGFSAQRESNDQEGAIIDQELTKLDRLLKQGLVPIEKKRDLLRQKARLQGARGELAAKIAEALGRVSEINVKLLTIDHEVRKEAQTGILQVDAKLAELRERSIAAADRLARMDVRAPVDGFVYDLQIHTLGGIIASGATVMSIVPQTDKLKVEIRIPPVDIDRIAVGQPARLRFTSFNQRTTPELPGNVEIVAAATTVDRATGQPYYMASIALHDLGMLKGNKLMPGMPVEVFVQTDDRTALSYFAKPFTDQMMKAFREE</sequence>
<dbReference type="SUPFAM" id="SSF111369">
    <property type="entry name" value="HlyD-like secretion proteins"/>
    <property type="match status" value="1"/>
</dbReference>
<dbReference type="Gene3D" id="2.40.30.170">
    <property type="match status" value="1"/>
</dbReference>
<feature type="domain" description="AprE-like long alpha-helical hairpin" evidence="11">
    <location>
        <begin position="101"/>
        <end position="282"/>
    </location>
</feature>
<keyword evidence="5 9" id="KW-0997">Cell inner membrane</keyword>
<keyword evidence="8 9" id="KW-0472">Membrane</keyword>
<keyword evidence="16" id="KW-1185">Reference proteome</keyword>
<evidence type="ECO:0000256" key="9">
    <source>
        <dbReference type="RuleBase" id="RU365093"/>
    </source>
</evidence>
<keyword evidence="10" id="KW-0175">Coiled coil</keyword>
<comment type="similarity">
    <text evidence="2 9">Belongs to the membrane fusion protein (MFP) (TC 8.A.1) family.</text>
</comment>
<evidence type="ECO:0000313" key="14">
    <source>
        <dbReference type="EMBL" id="SEP02356.1"/>
    </source>
</evidence>
<dbReference type="InterPro" id="IPR050739">
    <property type="entry name" value="MFP"/>
</dbReference>
<evidence type="ECO:0000259" key="11">
    <source>
        <dbReference type="Pfam" id="PF25994"/>
    </source>
</evidence>
<reference evidence="15" key="1">
    <citation type="submission" date="2016-10" db="EMBL/GenBank/DDBJ databases">
        <authorList>
            <person name="Wibberg D."/>
        </authorList>
    </citation>
    <scope>NUCLEOTIDE SEQUENCE [LARGE SCALE GENOMIC DNA]</scope>
</reference>
<evidence type="ECO:0000256" key="2">
    <source>
        <dbReference type="ARBA" id="ARBA00009477"/>
    </source>
</evidence>
<dbReference type="InterPro" id="IPR010129">
    <property type="entry name" value="T1SS_HlyD"/>
</dbReference>
<evidence type="ECO:0000313" key="15">
    <source>
        <dbReference type="Proteomes" id="UP000183063"/>
    </source>
</evidence>
<evidence type="ECO:0000256" key="4">
    <source>
        <dbReference type="ARBA" id="ARBA00022475"/>
    </source>
</evidence>
<evidence type="ECO:0000256" key="8">
    <source>
        <dbReference type="ARBA" id="ARBA00023136"/>
    </source>
</evidence>
<evidence type="ECO:0000313" key="16">
    <source>
        <dbReference type="Proteomes" id="UP000198939"/>
    </source>
</evidence>
<keyword evidence="4 9" id="KW-1003">Cell membrane</keyword>
<protein>
    <recommendedName>
        <fullName evidence="9">Membrane fusion protein (MFP) family protein</fullName>
    </recommendedName>
</protein>
<dbReference type="EMBL" id="FNXB01000044">
    <property type="protein sequence ID" value="SEI17425.1"/>
    <property type="molecule type" value="Genomic_DNA"/>
</dbReference>
<dbReference type="Proteomes" id="UP000183063">
    <property type="component" value="Unassembled WGS sequence"/>
</dbReference>
<evidence type="ECO:0000256" key="6">
    <source>
        <dbReference type="ARBA" id="ARBA00022692"/>
    </source>
</evidence>
<feature type="domain" description="AprE-like beta-barrel" evidence="12">
    <location>
        <begin position="325"/>
        <end position="410"/>
    </location>
</feature>
<dbReference type="PANTHER" id="PTHR30386:SF17">
    <property type="entry name" value="ALKALINE PROTEASE SECRETION PROTEIN APRE"/>
    <property type="match status" value="1"/>
</dbReference>
<evidence type="ECO:0000256" key="5">
    <source>
        <dbReference type="ARBA" id="ARBA00022519"/>
    </source>
</evidence>
<dbReference type="PANTHER" id="PTHR30386">
    <property type="entry name" value="MEMBRANE FUSION SUBUNIT OF EMRAB-TOLC MULTIDRUG EFFLUX PUMP"/>
    <property type="match status" value="1"/>
</dbReference>
<keyword evidence="3 9" id="KW-0813">Transport</keyword>
<evidence type="ECO:0000256" key="1">
    <source>
        <dbReference type="ARBA" id="ARBA00004377"/>
    </source>
</evidence>
<organism evidence="13 15">
    <name type="scientific">Rhizobium tibeticum</name>
    <dbReference type="NCBI Taxonomy" id="501024"/>
    <lineage>
        <taxon>Bacteria</taxon>
        <taxon>Pseudomonadati</taxon>
        <taxon>Pseudomonadota</taxon>
        <taxon>Alphaproteobacteria</taxon>
        <taxon>Hyphomicrobiales</taxon>
        <taxon>Rhizobiaceae</taxon>
        <taxon>Rhizobium/Agrobacterium group</taxon>
        <taxon>Rhizobium</taxon>
    </lineage>
</organism>
<reference evidence="13" key="3">
    <citation type="submission" date="2016-10" db="EMBL/GenBank/DDBJ databases">
        <authorList>
            <person name="de Groot N.N."/>
        </authorList>
    </citation>
    <scope>NUCLEOTIDE SEQUENCE [LARGE SCALE GENOMIC DNA]</scope>
    <source>
        <strain evidence="13">CCBAU85039</strain>
    </source>
</reference>
<evidence type="ECO:0000256" key="3">
    <source>
        <dbReference type="ARBA" id="ARBA00022448"/>
    </source>
</evidence>
<dbReference type="InterPro" id="IPR058781">
    <property type="entry name" value="HH_AprE-like"/>
</dbReference>